<dbReference type="Proteomes" id="UP000291236">
    <property type="component" value="Chromosome"/>
</dbReference>
<keyword evidence="3" id="KW-0812">Transmembrane</keyword>
<evidence type="ECO:0000256" key="2">
    <source>
        <dbReference type="ARBA" id="ARBA00022475"/>
    </source>
</evidence>
<gene>
    <name evidence="8" type="ORF">JCM31447_07690</name>
</gene>
<dbReference type="GO" id="GO:0005886">
    <property type="term" value="C:plasma membrane"/>
    <property type="evidence" value="ECO:0007669"/>
    <property type="project" value="UniProtKB-SubCell"/>
</dbReference>
<keyword evidence="4" id="KW-0378">Hydrolase</keyword>
<keyword evidence="6" id="KW-0472">Membrane</keyword>
<dbReference type="EMBL" id="AP019368">
    <property type="protein sequence ID" value="BBH52328.1"/>
    <property type="molecule type" value="Genomic_DNA"/>
</dbReference>
<organism evidence="8 9">
    <name type="scientific">Fluviispira sanaruensis</name>
    <dbReference type="NCBI Taxonomy" id="2493639"/>
    <lineage>
        <taxon>Bacteria</taxon>
        <taxon>Pseudomonadati</taxon>
        <taxon>Bdellovibrionota</taxon>
        <taxon>Oligoflexia</taxon>
        <taxon>Silvanigrellales</taxon>
        <taxon>Silvanigrellaceae</taxon>
        <taxon>Fluviispira</taxon>
    </lineage>
</organism>
<dbReference type="KEGG" id="sbf:JCM31447_07690"/>
<name>A0A4P2VIQ6_FLUSA</name>
<dbReference type="SMART" id="SM00014">
    <property type="entry name" value="acidPPc"/>
    <property type="match status" value="1"/>
</dbReference>
<keyword evidence="9" id="KW-1185">Reference proteome</keyword>
<evidence type="ECO:0000259" key="7">
    <source>
        <dbReference type="SMART" id="SM00014"/>
    </source>
</evidence>
<evidence type="ECO:0000256" key="3">
    <source>
        <dbReference type="ARBA" id="ARBA00022692"/>
    </source>
</evidence>
<dbReference type="RefSeq" id="WP_130606725.1">
    <property type="nucleotide sequence ID" value="NZ_AP019368.1"/>
</dbReference>
<proteinExistence type="predicted"/>
<keyword evidence="2" id="KW-1003">Cell membrane</keyword>
<dbReference type="PANTHER" id="PTHR14969">
    <property type="entry name" value="SPHINGOSINE-1-PHOSPHATE PHOSPHOHYDROLASE"/>
    <property type="match status" value="1"/>
</dbReference>
<evidence type="ECO:0000256" key="6">
    <source>
        <dbReference type="ARBA" id="ARBA00023136"/>
    </source>
</evidence>
<dbReference type="GO" id="GO:0016787">
    <property type="term" value="F:hydrolase activity"/>
    <property type="evidence" value="ECO:0007669"/>
    <property type="project" value="UniProtKB-KW"/>
</dbReference>
<reference evidence="8 9" key="1">
    <citation type="submission" date="2018-12" db="EMBL/GenBank/DDBJ databases">
        <title>Rubrispira sanarue gen. nov., sp., nov., a member of the order Silvanigrellales, isolated from a brackish lake in Hamamatsu Japan.</title>
        <authorList>
            <person name="Maejima Y."/>
            <person name="Iino T."/>
            <person name="Muraguchi Y."/>
            <person name="Fukuda K."/>
            <person name="Nojiri H."/>
            <person name="Ohkuma M."/>
            <person name="Moriuchi R."/>
            <person name="Dohra H."/>
            <person name="Kimbara K."/>
            <person name="Shintani M."/>
        </authorList>
    </citation>
    <scope>NUCLEOTIDE SEQUENCE [LARGE SCALE GENOMIC DNA]</scope>
    <source>
        <strain evidence="8 9">RF1110005</strain>
    </source>
</reference>
<protein>
    <recommendedName>
        <fullName evidence="7">Phosphatidic acid phosphatase type 2/haloperoxidase domain-containing protein</fullName>
    </recommendedName>
</protein>
<comment type="subcellular location">
    <subcellularLocation>
        <location evidence="1">Cell membrane</location>
        <topology evidence="1">Multi-pass membrane protein</topology>
    </subcellularLocation>
</comment>
<evidence type="ECO:0000256" key="4">
    <source>
        <dbReference type="ARBA" id="ARBA00022801"/>
    </source>
</evidence>
<dbReference type="Gene3D" id="1.20.144.10">
    <property type="entry name" value="Phosphatidic acid phosphatase type 2/haloperoxidase"/>
    <property type="match status" value="1"/>
</dbReference>
<dbReference type="InterPro" id="IPR000326">
    <property type="entry name" value="PAP2/HPO"/>
</dbReference>
<dbReference type="SUPFAM" id="SSF48317">
    <property type="entry name" value="Acid phosphatase/Vanadium-dependent haloperoxidase"/>
    <property type="match status" value="1"/>
</dbReference>
<accession>A0A4P2VIQ6</accession>
<evidence type="ECO:0000256" key="5">
    <source>
        <dbReference type="ARBA" id="ARBA00022989"/>
    </source>
</evidence>
<feature type="domain" description="Phosphatidic acid phosphatase type 2/haloperoxidase" evidence="7">
    <location>
        <begin position="105"/>
        <end position="224"/>
    </location>
</feature>
<sequence length="270" mass="29990">MFSPPDLPPQEKVIAPLSWNHFNPGDLKQDLITLPLEAGLIEAISVSYTHQGLSLWPFHSESAKKTNLPTTLSRSTLLPIGLGVTAAIFGVLKLSNDDFSLGTQLRGFLHAHLLNEIATSTAKTTFQRKRPFYDTEVSSGIKPAEDNQFSFFSGHASHAFTFATYTSGLMLKYTNNPILSWSYTAAAYTTAAWIASTRVNDHAHNVSDVIVGALVGTIISGAVFYRVQQVDAVHKKTSDKDLIFDYQFLPYTFQDNNKRSWYAGMFEIKF</sequence>
<dbReference type="Pfam" id="PF01569">
    <property type="entry name" value="PAP2"/>
    <property type="match status" value="1"/>
</dbReference>
<dbReference type="OrthoDB" id="5293997at2"/>
<evidence type="ECO:0000313" key="9">
    <source>
        <dbReference type="Proteomes" id="UP000291236"/>
    </source>
</evidence>
<evidence type="ECO:0000256" key="1">
    <source>
        <dbReference type="ARBA" id="ARBA00004651"/>
    </source>
</evidence>
<dbReference type="InterPro" id="IPR036938">
    <property type="entry name" value="PAP2/HPO_sf"/>
</dbReference>
<dbReference type="PANTHER" id="PTHR14969:SF62">
    <property type="entry name" value="DECAPRENYLPHOSPHORYL-5-PHOSPHORIBOSE PHOSPHATASE RV3807C-RELATED"/>
    <property type="match status" value="1"/>
</dbReference>
<dbReference type="CDD" id="cd01610">
    <property type="entry name" value="PAP2_like"/>
    <property type="match status" value="1"/>
</dbReference>
<dbReference type="AlphaFoldDB" id="A0A4P2VIQ6"/>
<evidence type="ECO:0000313" key="8">
    <source>
        <dbReference type="EMBL" id="BBH52328.1"/>
    </source>
</evidence>
<keyword evidence="5" id="KW-1133">Transmembrane helix</keyword>